<dbReference type="AlphaFoldDB" id="A0A177C158"/>
<evidence type="ECO:0000256" key="5">
    <source>
        <dbReference type="ARBA" id="ARBA00022777"/>
    </source>
</evidence>
<sequence>MGGSIDASFLDRMWLPRPDITQEDAKAILLKHYDLSGDVEELVSQQDRNYLIVHGAESYVLKICLAEYALTELEAQISAFQHLRTKAGVPRVPSILPTTEGGSIILVEIRGRKYRARLLEHLEGEPVIEEHSLSQELIRALGALAASLTLGLRDFAHAGLNRSLQWDLRNAGAVADHLLSSVQDDERRSRMSKGMNTALTRLKPLEKELRIQTVHHDLTGDNILCRKDQSGASIPDAVIDFGDITRGWLVSDLVVLCAWLLQYNEQDILSVLPAITAYHELCPLNDAELRAFWPLVIVRSVVLLASSEQQLSVDPANSYACRDLETERSVFERVTSVDADLIYTNIIEALVGAAD</sequence>
<keyword evidence="12" id="KW-1185">Reference proteome</keyword>
<reference evidence="11 12" key="1">
    <citation type="submission" date="2016-05" db="EMBL/GenBank/DDBJ databases">
        <title>Comparative analysis of secretome profiles of manganese(II)-oxidizing ascomycete fungi.</title>
        <authorList>
            <consortium name="DOE Joint Genome Institute"/>
            <person name="Zeiner C.A."/>
            <person name="Purvine S.O."/>
            <person name="Zink E.M."/>
            <person name="Wu S."/>
            <person name="Pasa-Tolic L."/>
            <person name="Chaput D.L."/>
            <person name="Haridas S."/>
            <person name="Grigoriev I.V."/>
            <person name="Santelli C.M."/>
            <person name="Hansel C.M."/>
        </authorList>
    </citation>
    <scope>NUCLEOTIDE SEQUENCE [LARGE SCALE GENOMIC DNA]</scope>
    <source>
        <strain evidence="11 12">AP3s5-JAC2a</strain>
    </source>
</reference>
<dbReference type="InParanoid" id="A0A177C158"/>
<keyword evidence="4" id="KW-0808">Transferase</keyword>
<evidence type="ECO:0000256" key="8">
    <source>
        <dbReference type="ARBA" id="ARBA00038873"/>
    </source>
</evidence>
<dbReference type="Gene3D" id="3.30.200.20">
    <property type="entry name" value="Phosphorylase Kinase, domain 1"/>
    <property type="match status" value="1"/>
</dbReference>
<comment type="catalytic activity">
    <reaction evidence="6">
        <text>(5R)-5-hydroxy-L-lysine + GTP = (5R)-5-phosphooxy-L-lysine + GDP + H(+)</text>
        <dbReference type="Rhea" id="RHEA:19049"/>
        <dbReference type="ChEBI" id="CHEBI:15378"/>
        <dbReference type="ChEBI" id="CHEBI:37565"/>
        <dbReference type="ChEBI" id="CHEBI:57882"/>
        <dbReference type="ChEBI" id="CHEBI:58189"/>
        <dbReference type="ChEBI" id="CHEBI:58357"/>
        <dbReference type="EC" id="2.7.1.81"/>
    </reaction>
</comment>
<dbReference type="SUPFAM" id="SSF56112">
    <property type="entry name" value="Protein kinase-like (PK-like)"/>
    <property type="match status" value="1"/>
</dbReference>
<dbReference type="OrthoDB" id="10261433at2759"/>
<organism evidence="11 12">
    <name type="scientific">Paraphaeosphaeria sporulosa</name>
    <dbReference type="NCBI Taxonomy" id="1460663"/>
    <lineage>
        <taxon>Eukaryota</taxon>
        <taxon>Fungi</taxon>
        <taxon>Dikarya</taxon>
        <taxon>Ascomycota</taxon>
        <taxon>Pezizomycotina</taxon>
        <taxon>Dothideomycetes</taxon>
        <taxon>Pleosporomycetidae</taxon>
        <taxon>Pleosporales</taxon>
        <taxon>Massarineae</taxon>
        <taxon>Didymosphaeriaceae</taxon>
        <taxon>Paraphaeosphaeria</taxon>
    </lineage>
</organism>
<evidence type="ECO:0000256" key="3">
    <source>
        <dbReference type="ARBA" id="ARBA00022490"/>
    </source>
</evidence>
<evidence type="ECO:0000256" key="4">
    <source>
        <dbReference type="ARBA" id="ARBA00022679"/>
    </source>
</evidence>
<dbReference type="Pfam" id="PF01636">
    <property type="entry name" value="APH"/>
    <property type="match status" value="1"/>
</dbReference>
<dbReference type="InterPro" id="IPR011009">
    <property type="entry name" value="Kinase-like_dom_sf"/>
</dbReference>
<accession>A0A177C158</accession>
<dbReference type="InterPro" id="IPR050249">
    <property type="entry name" value="Pseudomonas-type_ThrB"/>
</dbReference>
<name>A0A177C158_9PLEO</name>
<dbReference type="InterPro" id="IPR002575">
    <property type="entry name" value="Aminoglycoside_PTrfase"/>
</dbReference>
<dbReference type="PANTHER" id="PTHR21064">
    <property type="entry name" value="AMINOGLYCOSIDE PHOSPHOTRANSFERASE DOMAIN-CONTAINING PROTEIN-RELATED"/>
    <property type="match status" value="1"/>
</dbReference>
<evidence type="ECO:0000256" key="1">
    <source>
        <dbReference type="ARBA" id="ARBA00004496"/>
    </source>
</evidence>
<dbReference type="GO" id="GO:0005737">
    <property type="term" value="C:cytoplasm"/>
    <property type="evidence" value="ECO:0007669"/>
    <property type="project" value="UniProtKB-SubCell"/>
</dbReference>
<dbReference type="STRING" id="1460663.A0A177C158"/>
<dbReference type="GO" id="GO:0047992">
    <property type="term" value="F:hydroxylysine kinase activity"/>
    <property type="evidence" value="ECO:0007669"/>
    <property type="project" value="UniProtKB-EC"/>
</dbReference>
<dbReference type="PANTHER" id="PTHR21064:SF1">
    <property type="entry name" value="HYDROXYLYSINE KINASE"/>
    <property type="match status" value="1"/>
</dbReference>
<dbReference type="RefSeq" id="XP_018030903.1">
    <property type="nucleotide sequence ID" value="XM_018185245.1"/>
</dbReference>
<protein>
    <recommendedName>
        <fullName evidence="9">Hydroxylysine kinase</fullName>
        <ecNumber evidence="8">2.7.1.81</ecNumber>
    </recommendedName>
</protein>
<proteinExistence type="inferred from homology"/>
<evidence type="ECO:0000313" key="11">
    <source>
        <dbReference type="EMBL" id="OAG00538.1"/>
    </source>
</evidence>
<keyword evidence="3" id="KW-0963">Cytoplasm</keyword>
<dbReference type="GeneID" id="28768731"/>
<dbReference type="EC" id="2.7.1.81" evidence="8"/>
<dbReference type="Proteomes" id="UP000077069">
    <property type="component" value="Unassembled WGS sequence"/>
</dbReference>
<comment type="function">
    <text evidence="7">Catalyzes the GTP-dependent phosphorylation of 5-hydroxy-L-lysine.</text>
</comment>
<evidence type="ECO:0000256" key="7">
    <source>
        <dbReference type="ARBA" id="ARBA00037368"/>
    </source>
</evidence>
<dbReference type="Gene3D" id="3.90.1200.10">
    <property type="match status" value="1"/>
</dbReference>
<gene>
    <name evidence="11" type="ORF">CC84DRAFT_1263493</name>
</gene>
<evidence type="ECO:0000313" key="12">
    <source>
        <dbReference type="Proteomes" id="UP000077069"/>
    </source>
</evidence>
<comment type="subcellular location">
    <subcellularLocation>
        <location evidence="1">Cytoplasm</location>
    </subcellularLocation>
</comment>
<evidence type="ECO:0000259" key="10">
    <source>
        <dbReference type="Pfam" id="PF01636"/>
    </source>
</evidence>
<keyword evidence="5" id="KW-0418">Kinase</keyword>
<feature type="domain" description="Aminoglycoside phosphotransferase" evidence="10">
    <location>
        <begin position="45"/>
        <end position="259"/>
    </location>
</feature>
<evidence type="ECO:0000256" key="9">
    <source>
        <dbReference type="ARBA" id="ARBA00040505"/>
    </source>
</evidence>
<dbReference type="EMBL" id="KV441559">
    <property type="protein sequence ID" value="OAG00538.1"/>
    <property type="molecule type" value="Genomic_DNA"/>
</dbReference>
<evidence type="ECO:0000256" key="6">
    <source>
        <dbReference type="ARBA" id="ARBA00036820"/>
    </source>
</evidence>
<comment type="similarity">
    <text evidence="2">Belongs to the aminoglycoside phosphotransferase family.</text>
</comment>
<evidence type="ECO:0000256" key="2">
    <source>
        <dbReference type="ARBA" id="ARBA00006219"/>
    </source>
</evidence>